<proteinExistence type="predicted"/>
<evidence type="ECO:0000313" key="1">
    <source>
        <dbReference type="EMBL" id="SVC92668.1"/>
    </source>
</evidence>
<dbReference type="AlphaFoldDB" id="A0A382R6L5"/>
<gene>
    <name evidence="1" type="ORF">METZ01_LOCUS345522</name>
</gene>
<name>A0A382R6L5_9ZZZZ</name>
<organism evidence="1">
    <name type="scientific">marine metagenome</name>
    <dbReference type="NCBI Taxonomy" id="408172"/>
    <lineage>
        <taxon>unclassified sequences</taxon>
        <taxon>metagenomes</taxon>
        <taxon>ecological metagenomes</taxon>
    </lineage>
</organism>
<accession>A0A382R6L5</accession>
<sequence length="42" mass="5159">MFHGGFNKYSFDYIYQMIFGWQFQSKLKHPNKLRFQLNVVAE</sequence>
<dbReference type="EMBL" id="UINC01119095">
    <property type="protein sequence ID" value="SVC92668.1"/>
    <property type="molecule type" value="Genomic_DNA"/>
</dbReference>
<reference evidence="1" key="1">
    <citation type="submission" date="2018-05" db="EMBL/GenBank/DDBJ databases">
        <authorList>
            <person name="Lanie J.A."/>
            <person name="Ng W.-L."/>
            <person name="Kazmierczak K.M."/>
            <person name="Andrzejewski T.M."/>
            <person name="Davidsen T.M."/>
            <person name="Wayne K.J."/>
            <person name="Tettelin H."/>
            <person name="Glass J.I."/>
            <person name="Rusch D."/>
            <person name="Podicherti R."/>
            <person name="Tsui H.-C.T."/>
            <person name="Winkler M.E."/>
        </authorList>
    </citation>
    <scope>NUCLEOTIDE SEQUENCE</scope>
</reference>
<protein>
    <submittedName>
        <fullName evidence="1">Uncharacterized protein</fullName>
    </submittedName>
</protein>